<name>A0A217EHS6_9GAMM</name>
<evidence type="ECO:0000313" key="1">
    <source>
        <dbReference type="EMBL" id="SNQ29904.1"/>
    </source>
</evidence>
<dbReference type="AlphaFoldDB" id="A0A217EHS6"/>
<dbReference type="EMBL" id="FZLN01000003">
    <property type="protein sequence ID" value="SNQ29904.1"/>
    <property type="molecule type" value="Genomic_DNA"/>
</dbReference>
<sequence length="78" mass="8788">MKTKAVKLTSEPVFITDQVAYIQAIGGEFFFVFSEKKPSKVHQSEAHIDTKIYVDGQIGKLWAWKRISSKTKLIISGS</sequence>
<protein>
    <submittedName>
        <fullName evidence="1">Uncharacterized protein</fullName>
    </submittedName>
</protein>
<accession>A0A217EHS6</accession>
<dbReference type="OrthoDB" id="6695086at2"/>
<evidence type="ECO:0000313" key="2">
    <source>
        <dbReference type="Proteomes" id="UP000243463"/>
    </source>
</evidence>
<dbReference type="Proteomes" id="UP000243463">
    <property type="component" value="Unassembled WGS sequence"/>
</dbReference>
<organism evidence="1 2">
    <name type="scientific">Acinetobacter apis</name>
    <dbReference type="NCBI Taxonomy" id="1229165"/>
    <lineage>
        <taxon>Bacteria</taxon>
        <taxon>Pseudomonadati</taxon>
        <taxon>Pseudomonadota</taxon>
        <taxon>Gammaproteobacteria</taxon>
        <taxon>Moraxellales</taxon>
        <taxon>Moraxellaceae</taxon>
        <taxon>Acinetobacter</taxon>
    </lineage>
</organism>
<keyword evidence="2" id="KW-1185">Reference proteome</keyword>
<proteinExistence type="predicted"/>
<reference evidence="2" key="1">
    <citation type="submission" date="2017-06" db="EMBL/GenBank/DDBJ databases">
        <authorList>
            <person name="Varghese N."/>
            <person name="Submissions S."/>
        </authorList>
    </citation>
    <scope>NUCLEOTIDE SEQUENCE [LARGE SCALE GENOMIC DNA]</scope>
    <source>
        <strain evidence="2">ANC 5114</strain>
    </source>
</reference>
<gene>
    <name evidence="1" type="ORF">SAMN05444584_1877</name>
</gene>
<dbReference type="RefSeq" id="WP_088824009.1">
    <property type="nucleotide sequence ID" value="NZ_FZLN01000003.1"/>
</dbReference>